<evidence type="ECO:0000256" key="1">
    <source>
        <dbReference type="SAM" id="MobiDB-lite"/>
    </source>
</evidence>
<dbReference type="AlphaFoldDB" id="A0A0C3NQM0"/>
<protein>
    <submittedName>
        <fullName evidence="2">Uncharacterized protein</fullName>
    </submittedName>
</protein>
<gene>
    <name evidence="2" type="ORF">M404DRAFT_27437</name>
</gene>
<reference evidence="2 3" key="1">
    <citation type="submission" date="2014-04" db="EMBL/GenBank/DDBJ databases">
        <authorList>
            <consortium name="DOE Joint Genome Institute"/>
            <person name="Kuo A."/>
            <person name="Kohler A."/>
            <person name="Costa M.D."/>
            <person name="Nagy L.G."/>
            <person name="Floudas D."/>
            <person name="Copeland A."/>
            <person name="Barry K.W."/>
            <person name="Cichocki N."/>
            <person name="Veneault-Fourrey C."/>
            <person name="LaButti K."/>
            <person name="Lindquist E.A."/>
            <person name="Lipzen A."/>
            <person name="Lundell T."/>
            <person name="Morin E."/>
            <person name="Murat C."/>
            <person name="Sun H."/>
            <person name="Tunlid A."/>
            <person name="Henrissat B."/>
            <person name="Grigoriev I.V."/>
            <person name="Hibbett D.S."/>
            <person name="Martin F."/>
            <person name="Nordberg H.P."/>
            <person name="Cantor M.N."/>
            <person name="Hua S.X."/>
        </authorList>
    </citation>
    <scope>NUCLEOTIDE SEQUENCE [LARGE SCALE GENOMIC DNA]</scope>
    <source>
        <strain evidence="2 3">Marx 270</strain>
    </source>
</reference>
<reference evidence="3" key="2">
    <citation type="submission" date="2015-01" db="EMBL/GenBank/DDBJ databases">
        <title>Evolutionary Origins and Diversification of the Mycorrhizal Mutualists.</title>
        <authorList>
            <consortium name="DOE Joint Genome Institute"/>
            <consortium name="Mycorrhizal Genomics Consortium"/>
            <person name="Kohler A."/>
            <person name="Kuo A."/>
            <person name="Nagy L.G."/>
            <person name="Floudas D."/>
            <person name="Copeland A."/>
            <person name="Barry K.W."/>
            <person name="Cichocki N."/>
            <person name="Veneault-Fourrey C."/>
            <person name="LaButti K."/>
            <person name="Lindquist E.A."/>
            <person name="Lipzen A."/>
            <person name="Lundell T."/>
            <person name="Morin E."/>
            <person name="Murat C."/>
            <person name="Riley R."/>
            <person name="Ohm R."/>
            <person name="Sun H."/>
            <person name="Tunlid A."/>
            <person name="Henrissat B."/>
            <person name="Grigoriev I.V."/>
            <person name="Hibbett D.S."/>
            <person name="Martin F."/>
        </authorList>
    </citation>
    <scope>NUCLEOTIDE SEQUENCE [LARGE SCALE GENOMIC DNA]</scope>
    <source>
        <strain evidence="3">Marx 270</strain>
    </source>
</reference>
<evidence type="ECO:0000313" key="2">
    <source>
        <dbReference type="EMBL" id="KIO03165.1"/>
    </source>
</evidence>
<dbReference type="HOGENOM" id="CLU_1156806_0_0_1"/>
<keyword evidence="3" id="KW-1185">Reference proteome</keyword>
<feature type="compositionally biased region" description="Basic and acidic residues" evidence="1">
    <location>
        <begin position="169"/>
        <end position="179"/>
    </location>
</feature>
<organism evidence="2 3">
    <name type="scientific">Pisolithus tinctorius Marx 270</name>
    <dbReference type="NCBI Taxonomy" id="870435"/>
    <lineage>
        <taxon>Eukaryota</taxon>
        <taxon>Fungi</taxon>
        <taxon>Dikarya</taxon>
        <taxon>Basidiomycota</taxon>
        <taxon>Agaricomycotina</taxon>
        <taxon>Agaricomycetes</taxon>
        <taxon>Agaricomycetidae</taxon>
        <taxon>Boletales</taxon>
        <taxon>Sclerodermatineae</taxon>
        <taxon>Pisolithaceae</taxon>
        <taxon>Pisolithus</taxon>
    </lineage>
</organism>
<sequence length="240" mass="27574">MTEYHHTTQTLSSYVAPTPNAESILSAFNTPFDPRGLTDPVVCSRSDGQAFFITSGEAFGVLDFTRVCNEYERKPLHLKVQGTYEWLCGETRVRLVIERWSFEATEESRWRRGIGDSCAELNSSGFCFDLRVFCLHPRYSREDGRPRRTAIEIQESMTDFEQSTYGHTEGQERRSPLELRHRPSKQLNILFLSQEVLLTSPLFQGKRIPTTRNIQCSSKRDTCGYDDLQREAGDRKGETV</sequence>
<dbReference type="OrthoDB" id="10481117at2759"/>
<evidence type="ECO:0000313" key="3">
    <source>
        <dbReference type="Proteomes" id="UP000054217"/>
    </source>
</evidence>
<dbReference type="Proteomes" id="UP000054217">
    <property type="component" value="Unassembled WGS sequence"/>
</dbReference>
<feature type="compositionally biased region" description="Polar residues" evidence="1">
    <location>
        <begin position="155"/>
        <end position="166"/>
    </location>
</feature>
<feature type="region of interest" description="Disordered" evidence="1">
    <location>
        <begin position="155"/>
        <end position="179"/>
    </location>
</feature>
<accession>A0A0C3NQM0</accession>
<name>A0A0C3NQM0_PISTI</name>
<proteinExistence type="predicted"/>
<dbReference type="InParanoid" id="A0A0C3NQM0"/>
<dbReference type="EMBL" id="KN831978">
    <property type="protein sequence ID" value="KIO03165.1"/>
    <property type="molecule type" value="Genomic_DNA"/>
</dbReference>